<dbReference type="Gene3D" id="3.40.50.12780">
    <property type="entry name" value="N-terminal domain of ligase-like"/>
    <property type="match status" value="1"/>
</dbReference>
<proteinExistence type="predicted"/>
<dbReference type="AlphaFoldDB" id="A0A810NBS8"/>
<dbReference type="SMART" id="SM00823">
    <property type="entry name" value="PKS_PP"/>
    <property type="match status" value="1"/>
</dbReference>
<dbReference type="PANTHER" id="PTHR45527">
    <property type="entry name" value="NONRIBOSOMAL PEPTIDE SYNTHETASE"/>
    <property type="match status" value="1"/>
</dbReference>
<dbReference type="GO" id="GO:0005737">
    <property type="term" value="C:cytoplasm"/>
    <property type="evidence" value="ECO:0007669"/>
    <property type="project" value="TreeGrafter"/>
</dbReference>
<dbReference type="Pfam" id="PF13193">
    <property type="entry name" value="AMP-binding_C"/>
    <property type="match status" value="1"/>
</dbReference>
<dbReference type="PANTHER" id="PTHR45527:SF1">
    <property type="entry name" value="FATTY ACID SYNTHASE"/>
    <property type="match status" value="1"/>
</dbReference>
<accession>A0A810NBS8</accession>
<organism evidence="6 7">
    <name type="scientific">Polymorphospora rubra</name>
    <dbReference type="NCBI Taxonomy" id="338584"/>
    <lineage>
        <taxon>Bacteria</taxon>
        <taxon>Bacillati</taxon>
        <taxon>Actinomycetota</taxon>
        <taxon>Actinomycetes</taxon>
        <taxon>Micromonosporales</taxon>
        <taxon>Micromonosporaceae</taxon>
        <taxon>Polymorphospora</taxon>
    </lineage>
</organism>
<dbReference type="SUPFAM" id="SSF52777">
    <property type="entry name" value="CoA-dependent acyltransferases"/>
    <property type="match status" value="3"/>
</dbReference>
<keyword evidence="2" id="KW-0596">Phosphopantetheine</keyword>
<feature type="domain" description="Carrier" evidence="5">
    <location>
        <begin position="719"/>
        <end position="793"/>
    </location>
</feature>
<dbReference type="FunFam" id="2.30.38.10:FF:000001">
    <property type="entry name" value="Non-ribosomal peptide synthetase PvdI"/>
    <property type="match status" value="1"/>
</dbReference>
<dbReference type="GO" id="GO:0003824">
    <property type="term" value="F:catalytic activity"/>
    <property type="evidence" value="ECO:0007669"/>
    <property type="project" value="InterPro"/>
</dbReference>
<feature type="region of interest" description="Disordered" evidence="4">
    <location>
        <begin position="703"/>
        <end position="724"/>
    </location>
</feature>
<gene>
    <name evidence="6" type="ORF">Prubr_63190</name>
</gene>
<feature type="compositionally biased region" description="Low complexity" evidence="4">
    <location>
        <begin position="703"/>
        <end position="714"/>
    </location>
</feature>
<dbReference type="InterPro" id="IPR010071">
    <property type="entry name" value="AA_adenyl_dom"/>
</dbReference>
<dbReference type="NCBIfam" id="TIGR01733">
    <property type="entry name" value="AA-adenyl-dom"/>
    <property type="match status" value="1"/>
</dbReference>
<name>A0A810NBS8_9ACTN</name>
<protein>
    <recommendedName>
        <fullName evidence="5">Carrier domain-containing protein</fullName>
    </recommendedName>
</protein>
<dbReference type="InterPro" id="IPR036736">
    <property type="entry name" value="ACP-like_sf"/>
</dbReference>
<evidence type="ECO:0000313" key="7">
    <source>
        <dbReference type="Proteomes" id="UP000680866"/>
    </source>
</evidence>
<dbReference type="InterPro" id="IPR023213">
    <property type="entry name" value="CAT-like_dom_sf"/>
</dbReference>
<dbReference type="InterPro" id="IPR045851">
    <property type="entry name" value="AMP-bd_C_sf"/>
</dbReference>
<dbReference type="Proteomes" id="UP000680866">
    <property type="component" value="Chromosome"/>
</dbReference>
<evidence type="ECO:0000256" key="4">
    <source>
        <dbReference type="SAM" id="MobiDB-lite"/>
    </source>
</evidence>
<dbReference type="Pfam" id="PF00550">
    <property type="entry name" value="PP-binding"/>
    <property type="match status" value="1"/>
</dbReference>
<evidence type="ECO:0000256" key="3">
    <source>
        <dbReference type="ARBA" id="ARBA00022553"/>
    </source>
</evidence>
<dbReference type="InterPro" id="IPR042099">
    <property type="entry name" value="ANL_N_sf"/>
</dbReference>
<dbReference type="InterPro" id="IPR025110">
    <property type="entry name" value="AMP-bd_C"/>
</dbReference>
<dbReference type="InterPro" id="IPR000873">
    <property type="entry name" value="AMP-dep_synth/lig_dom"/>
</dbReference>
<dbReference type="InterPro" id="IPR001242">
    <property type="entry name" value="Condensation_dom"/>
</dbReference>
<dbReference type="InterPro" id="IPR009081">
    <property type="entry name" value="PP-bd_ACP"/>
</dbReference>
<dbReference type="GO" id="GO:0008610">
    <property type="term" value="P:lipid biosynthetic process"/>
    <property type="evidence" value="ECO:0007669"/>
    <property type="project" value="UniProtKB-ARBA"/>
</dbReference>
<dbReference type="GO" id="GO:0031177">
    <property type="term" value="F:phosphopantetheine binding"/>
    <property type="evidence" value="ECO:0007669"/>
    <property type="project" value="InterPro"/>
</dbReference>
<dbReference type="Gene3D" id="3.30.559.10">
    <property type="entry name" value="Chloramphenicol acetyltransferase-like domain"/>
    <property type="match status" value="2"/>
</dbReference>
<dbReference type="PROSITE" id="PS50075">
    <property type="entry name" value="CARRIER"/>
    <property type="match status" value="1"/>
</dbReference>
<keyword evidence="3" id="KW-0597">Phosphoprotein</keyword>
<evidence type="ECO:0000313" key="6">
    <source>
        <dbReference type="EMBL" id="BCJ69298.1"/>
    </source>
</evidence>
<evidence type="ECO:0000256" key="2">
    <source>
        <dbReference type="ARBA" id="ARBA00022450"/>
    </source>
</evidence>
<dbReference type="EMBL" id="AP023359">
    <property type="protein sequence ID" value="BCJ69298.1"/>
    <property type="molecule type" value="Genomic_DNA"/>
</dbReference>
<reference evidence="6" key="1">
    <citation type="submission" date="2020-08" db="EMBL/GenBank/DDBJ databases">
        <title>Whole genome shotgun sequence of Polymorphospora rubra NBRC 101157.</title>
        <authorList>
            <person name="Komaki H."/>
            <person name="Tamura T."/>
        </authorList>
    </citation>
    <scope>NUCLEOTIDE SEQUENCE</scope>
    <source>
        <strain evidence="6">NBRC 101157</strain>
    </source>
</reference>
<dbReference type="Gene3D" id="3.30.300.30">
    <property type="match status" value="1"/>
</dbReference>
<dbReference type="Pfam" id="PF00668">
    <property type="entry name" value="Condensation"/>
    <property type="match status" value="2"/>
</dbReference>
<evidence type="ECO:0000259" key="5">
    <source>
        <dbReference type="PROSITE" id="PS50075"/>
    </source>
</evidence>
<comment type="cofactor">
    <cofactor evidence="1">
        <name>pantetheine 4'-phosphate</name>
        <dbReference type="ChEBI" id="CHEBI:47942"/>
    </cofactor>
</comment>
<evidence type="ECO:0000256" key="1">
    <source>
        <dbReference type="ARBA" id="ARBA00001957"/>
    </source>
</evidence>
<dbReference type="SUPFAM" id="SSF47336">
    <property type="entry name" value="ACP-like"/>
    <property type="match status" value="1"/>
</dbReference>
<dbReference type="Pfam" id="PF00501">
    <property type="entry name" value="AMP-binding"/>
    <property type="match status" value="1"/>
</dbReference>
<dbReference type="FunFam" id="3.40.50.12780:FF:000012">
    <property type="entry name" value="Non-ribosomal peptide synthetase"/>
    <property type="match status" value="1"/>
</dbReference>
<dbReference type="Gene3D" id="3.30.559.30">
    <property type="entry name" value="Nonribosomal peptide synthetase, condensation domain"/>
    <property type="match status" value="2"/>
</dbReference>
<dbReference type="KEGG" id="pry:Prubr_63190"/>
<sequence>MRIDPNTHAAAVRLAQRHDATLFMVLQAGLAALLGRLGAERDVPLGTVVAGRTDSDLEGLVGFFMNTLVLRTDVGGDPTFAQLLDRSRAVALAAYRNQDVPFERVVQATGHQRSAARHPLFQVMLTLRNAASARPALHDLHVELLPGNGSEQLLFDLLFDLAERDGGDIGGDLWYTPDLFDRSTMESFAARYAALLRAATASPDLPVSRIDLLTPLEHARLAAAARATERSLPASTLPELFARRVAAAPGAVAVVDGGTRLGYAELDERSDRLAGYLVSRGAGPETLVALVMPPSADLVTAVLAVQKVGAAYLPIDPRQPEARVARMLADAHPLLVFGKLPEVVPLQRSVRRDNEHRNADAGWLAAAYTIYTSGSTGQPKGVIVTRSALVNLLHAMQRVLPIGPGDRLLSVTTPGFDIAQLELLQPLLRGATLVIADPDAVRDPTAMASVIADEAITVVQATPSLWSGIAELAPGALRGLRILVGGEPLPGPLARRLRSTAREVVNVYGPTETTIWSTAAVLDSDLDPPPIGRPLDNTRAHVLDAGLLHVPDGVSGELYLAGTGVARGYLGQAGHTAQRFVADPYGPPGTRMYRTGDLARRRADGTLDFLGRVDGQLKVRGFRIEPGEIETELGRHPDVGTVAVILRGRVLTAYVVPHGPAPDDLAAVLRQHAAEVLPEYMIPAVVVVDALPLTPNGKLDRAALSALPPSRPAATPDESSADPRERQLRELFAEVLGVSAVAAHDSFFDRGGDSITSIRLVARARSAGLRLSVRGIFRHRTPKALAAALETPPATPAVGEPGALVAAATGSPAPVAAVPDDDPVGTVPLTPMVHWLRDLGGPTDGYHQSTLLRAPPGLRENDLLSTVAGLLARHDALRIHLHRAGPDWRLHIPPAGDVMAAARAITRRVDVSGVPESQLPTLIEANRAATARLIGPACGDLVQVVWFDAGSRAPGRLLLTIHHLAVDGVSWRIVLADLTGRAPHTRGLSFRGWSRLLHREAPGRTAELPFWRDVLDGGGELLPGRRLDPGRDVVAGRAVVERHLAPSVTEPLLSSVPAALGAGVGDVLLAALAVAVQRWRGAPILIDVEGHGREDIVDGIDLTPTVGWFTSMFPVRLEGGPDPARALDRILAQREAAPHHGLGFGLLRYLVPEAARELAAAPPRQVIFNYLGRFTGEFGAAQGWDFAPESLPVGGGSDPAMPMSHVLEISAVTRDLPSGPQLYAAFAYASALLDGAEVALLADLWLAALRTFAGS</sequence>
<keyword evidence="7" id="KW-1185">Reference proteome</keyword>
<dbReference type="FunFam" id="1.10.1200.10:FF:000005">
    <property type="entry name" value="Nonribosomal peptide synthetase 1"/>
    <property type="match status" value="1"/>
</dbReference>
<dbReference type="SUPFAM" id="SSF56801">
    <property type="entry name" value="Acetyl-CoA synthetase-like"/>
    <property type="match status" value="1"/>
</dbReference>
<dbReference type="GO" id="GO:0044550">
    <property type="term" value="P:secondary metabolite biosynthetic process"/>
    <property type="evidence" value="ECO:0007669"/>
    <property type="project" value="TreeGrafter"/>
</dbReference>
<dbReference type="InterPro" id="IPR020806">
    <property type="entry name" value="PKS_PP-bd"/>
</dbReference>
<dbReference type="CDD" id="cd05930">
    <property type="entry name" value="A_NRPS"/>
    <property type="match status" value="1"/>
</dbReference>
<dbReference type="GO" id="GO:0043041">
    <property type="term" value="P:amino acid activation for nonribosomal peptide biosynthetic process"/>
    <property type="evidence" value="ECO:0007669"/>
    <property type="project" value="TreeGrafter"/>
</dbReference>
<dbReference type="Gene3D" id="1.10.1200.10">
    <property type="entry name" value="ACP-like"/>
    <property type="match status" value="1"/>
</dbReference>